<dbReference type="Pfam" id="PF01177">
    <property type="entry name" value="Asp_Glu_race"/>
    <property type="match status" value="1"/>
</dbReference>
<gene>
    <name evidence="1" type="ORF">FC84_GL000014</name>
</gene>
<dbReference type="PROSITE" id="PS00923">
    <property type="entry name" value="ASP_GLU_RACEMASE_1"/>
    <property type="match status" value="1"/>
</dbReference>
<proteinExistence type="predicted"/>
<name>A0A0R2BH07_9LACO</name>
<dbReference type="Proteomes" id="UP000051813">
    <property type="component" value="Unassembled WGS sequence"/>
</dbReference>
<protein>
    <recommendedName>
        <fullName evidence="3">Aspartate racemase</fullName>
    </recommendedName>
</protein>
<keyword evidence="2" id="KW-1185">Reference proteome</keyword>
<comment type="caution">
    <text evidence="1">The sequence shown here is derived from an EMBL/GenBank/DDBJ whole genome shotgun (WGS) entry which is preliminary data.</text>
</comment>
<organism evidence="1 2">
    <name type="scientific">Lapidilactobacillus dextrinicus DSM 20335</name>
    <dbReference type="NCBI Taxonomy" id="1423738"/>
    <lineage>
        <taxon>Bacteria</taxon>
        <taxon>Bacillati</taxon>
        <taxon>Bacillota</taxon>
        <taxon>Bacilli</taxon>
        <taxon>Lactobacillales</taxon>
        <taxon>Lactobacillaceae</taxon>
        <taxon>Lapidilactobacillus</taxon>
    </lineage>
</organism>
<dbReference type="Gene3D" id="3.40.50.1860">
    <property type="match status" value="1"/>
</dbReference>
<accession>A0A0R2BH07</accession>
<sequence length="122" mass="14273">MVNDATVPGRISYILDHTQPNFYDDLREDILQQSQLNSEFFVMVCNTAHYFYNDLRSLTSIPLLHMPCIAVDYLHQQYPEEKRIGCEVVYGDDSIQPKVNELIYTDIKENNKVDADLYHEIL</sequence>
<evidence type="ECO:0000313" key="2">
    <source>
        <dbReference type="Proteomes" id="UP000051813"/>
    </source>
</evidence>
<dbReference type="GO" id="GO:0047661">
    <property type="term" value="F:amino-acid racemase activity"/>
    <property type="evidence" value="ECO:0007669"/>
    <property type="project" value="InterPro"/>
</dbReference>
<dbReference type="EMBL" id="AYYK01000008">
    <property type="protein sequence ID" value="KRM78861.1"/>
    <property type="molecule type" value="Genomic_DNA"/>
</dbReference>
<dbReference type="AlphaFoldDB" id="A0A0R2BH07"/>
<evidence type="ECO:0008006" key="3">
    <source>
        <dbReference type="Google" id="ProtNLM"/>
    </source>
</evidence>
<dbReference type="InterPro" id="IPR015942">
    <property type="entry name" value="Asp/Glu/hydantoin_racemase"/>
</dbReference>
<dbReference type="STRING" id="1423738.FC84_GL000014"/>
<dbReference type="InterPro" id="IPR018187">
    <property type="entry name" value="Asp/Glu_racemase_AS_1"/>
</dbReference>
<dbReference type="InterPro" id="IPR001920">
    <property type="entry name" value="Asp/Glu_race"/>
</dbReference>
<dbReference type="PATRIC" id="fig|1423738.3.peg.14"/>
<evidence type="ECO:0000313" key="1">
    <source>
        <dbReference type="EMBL" id="KRM78861.1"/>
    </source>
</evidence>
<reference evidence="1 2" key="1">
    <citation type="journal article" date="2015" name="Genome Announc.">
        <title>Expanding the biotechnology potential of lactobacilli through comparative genomics of 213 strains and associated genera.</title>
        <authorList>
            <person name="Sun Z."/>
            <person name="Harris H.M."/>
            <person name="McCann A."/>
            <person name="Guo C."/>
            <person name="Argimon S."/>
            <person name="Zhang W."/>
            <person name="Yang X."/>
            <person name="Jeffery I.B."/>
            <person name="Cooney J.C."/>
            <person name="Kagawa T.F."/>
            <person name="Liu W."/>
            <person name="Song Y."/>
            <person name="Salvetti E."/>
            <person name="Wrobel A."/>
            <person name="Rasinkangas P."/>
            <person name="Parkhill J."/>
            <person name="Rea M.C."/>
            <person name="O'Sullivan O."/>
            <person name="Ritari J."/>
            <person name="Douillard F.P."/>
            <person name="Paul Ross R."/>
            <person name="Yang R."/>
            <person name="Briner A.E."/>
            <person name="Felis G.E."/>
            <person name="de Vos W.M."/>
            <person name="Barrangou R."/>
            <person name="Klaenhammer T.R."/>
            <person name="Caufield P.W."/>
            <person name="Cui Y."/>
            <person name="Zhang H."/>
            <person name="O'Toole P.W."/>
        </authorList>
    </citation>
    <scope>NUCLEOTIDE SEQUENCE [LARGE SCALE GENOMIC DNA]</scope>
    <source>
        <strain evidence="1 2">DSM 20335</strain>
    </source>
</reference>
<dbReference type="SUPFAM" id="SSF53681">
    <property type="entry name" value="Aspartate/glutamate racemase"/>
    <property type="match status" value="1"/>
</dbReference>